<dbReference type="AlphaFoldDB" id="A0A176RY30"/>
<evidence type="ECO:0000313" key="2">
    <source>
        <dbReference type="Proteomes" id="UP000076962"/>
    </source>
</evidence>
<gene>
    <name evidence="1" type="ORF">THIOM_003585</name>
</gene>
<proteinExistence type="predicted"/>
<evidence type="ECO:0000313" key="1">
    <source>
        <dbReference type="EMBL" id="OAD20692.1"/>
    </source>
</evidence>
<name>A0A176RY30_9GAMM</name>
<protein>
    <submittedName>
        <fullName evidence="1">Uncharacterized protein</fullName>
    </submittedName>
</protein>
<keyword evidence="2" id="KW-1185">Reference proteome</keyword>
<accession>A0A176RY30</accession>
<organism evidence="1 2">
    <name type="scientific">Candidatus Thiomargarita nelsonii</name>
    <dbReference type="NCBI Taxonomy" id="1003181"/>
    <lineage>
        <taxon>Bacteria</taxon>
        <taxon>Pseudomonadati</taxon>
        <taxon>Pseudomonadota</taxon>
        <taxon>Gammaproteobacteria</taxon>
        <taxon>Thiotrichales</taxon>
        <taxon>Thiotrichaceae</taxon>
        <taxon>Thiomargarita</taxon>
    </lineage>
</organism>
<comment type="caution">
    <text evidence="1">The sequence shown here is derived from an EMBL/GenBank/DDBJ whole genome shotgun (WGS) entry which is preliminary data.</text>
</comment>
<reference evidence="1 2" key="1">
    <citation type="submission" date="2016-05" db="EMBL/GenBank/DDBJ databases">
        <title>Single-cell genome of chain-forming Candidatus Thiomargarita nelsonii and comparison to other large sulfur-oxidizing bacteria.</title>
        <authorList>
            <person name="Winkel M."/>
            <person name="Salman V."/>
            <person name="Woyke T."/>
            <person name="Schulz-Vogt H."/>
            <person name="Richter M."/>
            <person name="Flood B."/>
            <person name="Bailey J."/>
            <person name="Amann R."/>
            <person name="Mussmann M."/>
        </authorList>
    </citation>
    <scope>NUCLEOTIDE SEQUENCE [LARGE SCALE GENOMIC DNA]</scope>
    <source>
        <strain evidence="1 2">THI036</strain>
    </source>
</reference>
<dbReference type="Proteomes" id="UP000076962">
    <property type="component" value="Unassembled WGS sequence"/>
</dbReference>
<sequence>MGVVIGHGGQLSVVLSSRLWSVIQIGGAVAIRAKSCDGYVRRFVSLVENARRVQKSCRECPLFEVLKRLTRYWPIVLPLEYVVLQRYFLITDN</sequence>
<dbReference type="EMBL" id="LUTY01002179">
    <property type="protein sequence ID" value="OAD20692.1"/>
    <property type="molecule type" value="Genomic_DNA"/>
</dbReference>